<dbReference type="InterPro" id="IPR039432">
    <property type="entry name" value="SRP9_dom"/>
</dbReference>
<dbReference type="InterPro" id="IPR039914">
    <property type="entry name" value="SRP9-like"/>
</dbReference>
<dbReference type="Proteomes" id="UP000789706">
    <property type="component" value="Unassembled WGS sequence"/>
</dbReference>
<organism evidence="3 4">
    <name type="scientific">Diversispora eburnea</name>
    <dbReference type="NCBI Taxonomy" id="1213867"/>
    <lineage>
        <taxon>Eukaryota</taxon>
        <taxon>Fungi</taxon>
        <taxon>Fungi incertae sedis</taxon>
        <taxon>Mucoromycota</taxon>
        <taxon>Glomeromycotina</taxon>
        <taxon>Glomeromycetes</taxon>
        <taxon>Diversisporales</taxon>
        <taxon>Diversisporaceae</taxon>
        <taxon>Diversispora</taxon>
    </lineage>
</organism>
<dbReference type="OrthoDB" id="360923at2759"/>
<comment type="caution">
    <text evidence="3">The sequence shown here is derived from an EMBL/GenBank/DDBJ whole genome shotgun (WGS) entry which is preliminary data.</text>
</comment>
<dbReference type="InterPro" id="IPR009018">
    <property type="entry name" value="Signal_recog_particle_SRP9/14"/>
</dbReference>
<accession>A0A9N9BEH2</accession>
<evidence type="ECO:0000256" key="1">
    <source>
        <dbReference type="SAM" id="MobiDB-lite"/>
    </source>
</evidence>
<dbReference type="Pfam" id="PF05486">
    <property type="entry name" value="SRP9-21"/>
    <property type="match status" value="1"/>
</dbReference>
<reference evidence="3" key="1">
    <citation type="submission" date="2021-06" db="EMBL/GenBank/DDBJ databases">
        <authorList>
            <person name="Kallberg Y."/>
            <person name="Tangrot J."/>
            <person name="Rosling A."/>
        </authorList>
    </citation>
    <scope>NUCLEOTIDE SEQUENCE</scope>
    <source>
        <strain evidence="3">AZ414A</strain>
    </source>
</reference>
<evidence type="ECO:0000313" key="4">
    <source>
        <dbReference type="Proteomes" id="UP000789706"/>
    </source>
</evidence>
<gene>
    <name evidence="3" type="ORF">DEBURN_LOCUS7683</name>
</gene>
<dbReference type="GO" id="GO:0008312">
    <property type="term" value="F:7S RNA binding"/>
    <property type="evidence" value="ECO:0007669"/>
    <property type="project" value="InterPro"/>
</dbReference>
<dbReference type="GO" id="GO:0005786">
    <property type="term" value="C:signal recognition particle, endoplasmic reticulum targeting"/>
    <property type="evidence" value="ECO:0007669"/>
    <property type="project" value="TreeGrafter"/>
</dbReference>
<dbReference type="SUPFAM" id="SSF54762">
    <property type="entry name" value="Signal recognition particle alu RNA binding heterodimer, SRP9/14"/>
    <property type="match status" value="1"/>
</dbReference>
<dbReference type="GO" id="GO:0006614">
    <property type="term" value="P:SRP-dependent cotranslational protein targeting to membrane"/>
    <property type="evidence" value="ECO:0007669"/>
    <property type="project" value="InterPro"/>
</dbReference>
<evidence type="ECO:0000259" key="2">
    <source>
        <dbReference type="Pfam" id="PF05486"/>
    </source>
</evidence>
<name>A0A9N9BEH2_9GLOM</name>
<evidence type="ECO:0000313" key="3">
    <source>
        <dbReference type="EMBL" id="CAG8562981.1"/>
    </source>
</evidence>
<sequence length="190" mass="22045">MQRIHDSEERSGHTPPPPYALVDNLTRNNNQAQSQQYHSQNPYPAAVIPSEADFRLAQKLQDEEYAQWMVYINDWNEYQQAVEQLYLNSPKETRYVTSWLHSQGQLVLKVTDNFRVLKYKTDQAADLKKFERLNKSMILKMQNRKEPSESEVAPSTTTTLQTQVLENITSTPEIISHPQPISKKKGKKGR</sequence>
<feature type="domain" description="SRP9" evidence="2">
    <location>
        <begin position="73"/>
        <end position="137"/>
    </location>
</feature>
<proteinExistence type="predicted"/>
<feature type="region of interest" description="Disordered" evidence="1">
    <location>
        <begin position="168"/>
        <end position="190"/>
    </location>
</feature>
<dbReference type="Gene3D" id="3.30.720.10">
    <property type="entry name" value="Signal recognition particle alu RNA binding heterodimer, srp9/1"/>
    <property type="match status" value="1"/>
</dbReference>
<dbReference type="FunFam" id="3.30.720.10:FF:000008">
    <property type="entry name" value="Unplaced genomic scaffold supercont1.11, whole genome shotgun sequence"/>
    <property type="match status" value="1"/>
</dbReference>
<dbReference type="PANTHER" id="PTHR12834">
    <property type="entry name" value="SIGNAL RECOGNITION PARTICLE 9 KDA PROTEIN"/>
    <property type="match status" value="1"/>
</dbReference>
<dbReference type="EMBL" id="CAJVPK010000973">
    <property type="protein sequence ID" value="CAG8562981.1"/>
    <property type="molecule type" value="Genomic_DNA"/>
</dbReference>
<keyword evidence="4" id="KW-1185">Reference proteome</keyword>
<dbReference type="AlphaFoldDB" id="A0A9N9BEH2"/>
<dbReference type="PANTHER" id="PTHR12834:SF12">
    <property type="entry name" value="SIGNAL RECOGNITION PARTICLE 9 KDA PROTEIN"/>
    <property type="match status" value="1"/>
</dbReference>
<protein>
    <submittedName>
        <fullName evidence="3">10514_t:CDS:1</fullName>
    </submittedName>
</protein>